<dbReference type="EMBL" id="AP027142">
    <property type="protein sequence ID" value="BDV32557.1"/>
    <property type="molecule type" value="Genomic_DNA"/>
</dbReference>
<dbReference type="Pfam" id="PF13439">
    <property type="entry name" value="Glyco_transf_4"/>
    <property type="match status" value="1"/>
</dbReference>
<sequence length="362" mass="39137">MRILVATDAWRPQVNGVVRSLESIAQAAPPLGAEIDFLTPRDFNSFPMPTYREISLALATPRAVRRRLAEGYDHIHIATEGPIGLAARAVCLRDKRVFTTSFHTRFPEYIHARTGLPVGLAYAALRRFHNAGAGVMVATPSLARELDARGFRRLLRWSRGVDHSIFTPTAKIPLDFPRPIFLYAGRLAVEKNVEAFLALDLPGTKLIAGDGPDRAALEARFPDARFLGFKTPSELAALYASSDVFVFPSRTDTFGIVLLEALACGLPVAAYPVMGPLDVVGGSNVGVLDEDLRAAALAALDIPREAAHAYACSFTWENCAREFLDNIAYARGAASLGAVGLAALKKSGEQREAVDKGQTVQP</sequence>
<proteinExistence type="predicted"/>
<organism evidence="2 3">
    <name type="scientific">Methylocystis iwaonis</name>
    <dbReference type="NCBI Taxonomy" id="2885079"/>
    <lineage>
        <taxon>Bacteria</taxon>
        <taxon>Pseudomonadati</taxon>
        <taxon>Pseudomonadota</taxon>
        <taxon>Alphaproteobacteria</taxon>
        <taxon>Hyphomicrobiales</taxon>
        <taxon>Methylocystaceae</taxon>
        <taxon>Methylocystis</taxon>
    </lineage>
</organism>
<feature type="domain" description="Glycosyltransferase subfamily 4-like N-terminal" evidence="1">
    <location>
        <begin position="14"/>
        <end position="163"/>
    </location>
</feature>
<name>A0ABN6VBB4_9HYPH</name>
<dbReference type="RefSeq" id="WP_281929669.1">
    <property type="nucleotide sequence ID" value="NZ_AP027142.1"/>
</dbReference>
<dbReference type="SUPFAM" id="SSF53756">
    <property type="entry name" value="UDP-Glycosyltransferase/glycogen phosphorylase"/>
    <property type="match status" value="1"/>
</dbReference>
<gene>
    <name evidence="2" type="primary">gtrA</name>
    <name evidence="2" type="ORF">SS37A_00860</name>
</gene>
<dbReference type="InterPro" id="IPR028098">
    <property type="entry name" value="Glyco_trans_4-like_N"/>
</dbReference>
<dbReference type="InterPro" id="IPR050194">
    <property type="entry name" value="Glycosyltransferase_grp1"/>
</dbReference>
<evidence type="ECO:0000313" key="2">
    <source>
        <dbReference type="EMBL" id="BDV32557.1"/>
    </source>
</evidence>
<dbReference type="PANTHER" id="PTHR45947">
    <property type="entry name" value="SULFOQUINOVOSYL TRANSFERASE SQD2"/>
    <property type="match status" value="1"/>
</dbReference>
<dbReference type="CDD" id="cd03814">
    <property type="entry name" value="GT4-like"/>
    <property type="match status" value="1"/>
</dbReference>
<dbReference type="Pfam" id="PF13692">
    <property type="entry name" value="Glyco_trans_1_4"/>
    <property type="match status" value="1"/>
</dbReference>
<dbReference type="Gene3D" id="3.40.50.2000">
    <property type="entry name" value="Glycogen Phosphorylase B"/>
    <property type="match status" value="2"/>
</dbReference>
<dbReference type="Proteomes" id="UP001317629">
    <property type="component" value="Chromosome"/>
</dbReference>
<reference evidence="2 3" key="1">
    <citation type="journal article" date="2023" name="Int. J. Syst. Evol. Microbiol.">
        <title>Methylocystis iwaonis sp. nov., a type II methane-oxidizing bacterium from surface soil of a rice paddy field in Japan, and emended description of the genus Methylocystis (ex Whittenbury et al. 1970) Bowman et al. 1993.</title>
        <authorList>
            <person name="Kaise H."/>
            <person name="Sawadogo J.B."/>
            <person name="Alam M.S."/>
            <person name="Ueno C."/>
            <person name="Dianou D."/>
            <person name="Shinjo R."/>
            <person name="Asakawa S."/>
        </authorList>
    </citation>
    <scope>NUCLEOTIDE SEQUENCE [LARGE SCALE GENOMIC DNA]</scope>
    <source>
        <strain evidence="2 3">SS37A-Re</strain>
    </source>
</reference>
<dbReference type="PANTHER" id="PTHR45947:SF3">
    <property type="entry name" value="SULFOQUINOVOSYL TRANSFERASE SQD2"/>
    <property type="match status" value="1"/>
</dbReference>
<accession>A0ABN6VBB4</accession>
<protein>
    <submittedName>
        <fullName evidence="2">GDP-mannose-dependent alpha-mannosyltransferase</fullName>
    </submittedName>
</protein>
<evidence type="ECO:0000259" key="1">
    <source>
        <dbReference type="Pfam" id="PF13439"/>
    </source>
</evidence>
<keyword evidence="3" id="KW-1185">Reference proteome</keyword>
<evidence type="ECO:0000313" key="3">
    <source>
        <dbReference type="Proteomes" id="UP001317629"/>
    </source>
</evidence>